<dbReference type="Proteomes" id="UP001054945">
    <property type="component" value="Unassembled WGS sequence"/>
</dbReference>
<sequence>MEIKIKSAPVDTPQTPGRDPPAQKQPKVTRVITEDGARHTSGRLCRLARGCRLHLRAKVGATFWCLLREARRIRKGGGLLTGVVLSEP</sequence>
<feature type="region of interest" description="Disordered" evidence="1">
    <location>
        <begin position="1"/>
        <end position="29"/>
    </location>
</feature>
<name>A0AAV4P6B3_CAEEX</name>
<dbReference type="AlphaFoldDB" id="A0AAV4P6B3"/>
<comment type="caution">
    <text evidence="2">The sequence shown here is derived from an EMBL/GenBank/DDBJ whole genome shotgun (WGS) entry which is preliminary data.</text>
</comment>
<evidence type="ECO:0000313" key="2">
    <source>
        <dbReference type="EMBL" id="GIX92897.1"/>
    </source>
</evidence>
<dbReference type="EMBL" id="BPLR01021721">
    <property type="protein sequence ID" value="GIX92897.1"/>
    <property type="molecule type" value="Genomic_DNA"/>
</dbReference>
<evidence type="ECO:0000313" key="3">
    <source>
        <dbReference type="Proteomes" id="UP001054945"/>
    </source>
</evidence>
<reference evidence="2 3" key="1">
    <citation type="submission" date="2021-06" db="EMBL/GenBank/DDBJ databases">
        <title>Caerostris extrusa draft genome.</title>
        <authorList>
            <person name="Kono N."/>
            <person name="Arakawa K."/>
        </authorList>
    </citation>
    <scope>NUCLEOTIDE SEQUENCE [LARGE SCALE GENOMIC DNA]</scope>
</reference>
<evidence type="ECO:0000256" key="1">
    <source>
        <dbReference type="SAM" id="MobiDB-lite"/>
    </source>
</evidence>
<protein>
    <submittedName>
        <fullName evidence="2">Uncharacterized protein</fullName>
    </submittedName>
</protein>
<accession>A0AAV4P6B3</accession>
<organism evidence="2 3">
    <name type="scientific">Caerostris extrusa</name>
    <name type="common">Bark spider</name>
    <name type="synonym">Caerostris bankana</name>
    <dbReference type="NCBI Taxonomy" id="172846"/>
    <lineage>
        <taxon>Eukaryota</taxon>
        <taxon>Metazoa</taxon>
        <taxon>Ecdysozoa</taxon>
        <taxon>Arthropoda</taxon>
        <taxon>Chelicerata</taxon>
        <taxon>Arachnida</taxon>
        <taxon>Araneae</taxon>
        <taxon>Araneomorphae</taxon>
        <taxon>Entelegynae</taxon>
        <taxon>Araneoidea</taxon>
        <taxon>Araneidae</taxon>
        <taxon>Caerostris</taxon>
    </lineage>
</organism>
<proteinExistence type="predicted"/>
<gene>
    <name evidence="2" type="ORF">CEXT_451831</name>
</gene>
<keyword evidence="3" id="KW-1185">Reference proteome</keyword>